<dbReference type="InterPro" id="IPR029063">
    <property type="entry name" value="SAM-dependent_MTases_sf"/>
</dbReference>
<keyword evidence="1" id="KW-0680">Restriction system</keyword>
<gene>
    <name evidence="5" type="ordered locus">Tcur_1917</name>
</gene>
<dbReference type="GO" id="GO:0032259">
    <property type="term" value="P:methylation"/>
    <property type="evidence" value="ECO:0007669"/>
    <property type="project" value="UniProtKB-KW"/>
</dbReference>
<evidence type="ECO:0000256" key="2">
    <source>
        <dbReference type="ARBA" id="ARBA00023125"/>
    </source>
</evidence>
<evidence type="ECO:0000313" key="6">
    <source>
        <dbReference type="Proteomes" id="UP000001918"/>
    </source>
</evidence>
<dbReference type="Gene3D" id="3.40.50.150">
    <property type="entry name" value="Vaccinia Virus protein VP39"/>
    <property type="match status" value="1"/>
</dbReference>
<dbReference type="AlphaFoldDB" id="D1ADM6"/>
<name>D1ADM6_THECD</name>
<dbReference type="GO" id="GO:0009307">
    <property type="term" value="P:DNA restriction-modification system"/>
    <property type="evidence" value="ECO:0007669"/>
    <property type="project" value="UniProtKB-KW"/>
</dbReference>
<accession>D1ADM6</accession>
<dbReference type="eggNOG" id="COG0732">
    <property type="taxonomic scope" value="Bacteria"/>
</dbReference>
<organism evidence="5 6">
    <name type="scientific">Thermomonospora curvata (strain ATCC 19995 / DSM 43183 / JCM 3096 / KCTC 9072 / NBRC 15933 / NCIMB 10081 / Henssen B9)</name>
    <dbReference type="NCBI Taxonomy" id="471852"/>
    <lineage>
        <taxon>Bacteria</taxon>
        <taxon>Bacillati</taxon>
        <taxon>Actinomycetota</taxon>
        <taxon>Actinomycetes</taxon>
        <taxon>Streptosporangiales</taxon>
        <taxon>Thermomonosporaceae</taxon>
        <taxon>Thermomonospora</taxon>
    </lineage>
</organism>
<protein>
    <submittedName>
        <fullName evidence="5">N-6 DNA methylase</fullName>
    </submittedName>
</protein>
<dbReference type="HOGENOM" id="CLU_022127_0_0_11"/>
<dbReference type="InterPro" id="IPR044946">
    <property type="entry name" value="Restrct_endonuc_typeI_TRD_sf"/>
</dbReference>
<dbReference type="PANTHER" id="PTHR42998:SF1">
    <property type="entry name" value="TYPE I RESTRICTION ENZYME HINDI METHYLASE SUBUNIT"/>
    <property type="match status" value="1"/>
</dbReference>
<evidence type="ECO:0000313" key="5">
    <source>
        <dbReference type="EMBL" id="ACY97486.1"/>
    </source>
</evidence>
<evidence type="ECO:0000256" key="3">
    <source>
        <dbReference type="SAM" id="MobiDB-lite"/>
    </source>
</evidence>
<proteinExistence type="predicted"/>
<dbReference type="InterPro" id="IPR003356">
    <property type="entry name" value="DNA_methylase_A-5"/>
</dbReference>
<dbReference type="KEGG" id="tcu:Tcur_1917"/>
<feature type="domain" description="DNA methylase adenine-specific" evidence="4">
    <location>
        <begin position="165"/>
        <end position="392"/>
    </location>
</feature>
<dbReference type="PANTHER" id="PTHR42998">
    <property type="entry name" value="TYPE I RESTRICTION ENZYME HINDVIIP M PROTEIN-RELATED"/>
    <property type="match status" value="1"/>
</dbReference>
<dbReference type="CDD" id="cd02440">
    <property type="entry name" value="AdoMet_MTases"/>
    <property type="match status" value="1"/>
</dbReference>
<dbReference type="InterPro" id="IPR052916">
    <property type="entry name" value="Type-I_RE_MTase_Subunit"/>
</dbReference>
<dbReference type="Proteomes" id="UP000001918">
    <property type="component" value="Chromosome"/>
</dbReference>
<dbReference type="EMBL" id="CP001738">
    <property type="protein sequence ID" value="ACY97486.1"/>
    <property type="molecule type" value="Genomic_DNA"/>
</dbReference>
<dbReference type="SUPFAM" id="SSF53335">
    <property type="entry name" value="S-adenosyl-L-methionine-dependent methyltransferases"/>
    <property type="match status" value="1"/>
</dbReference>
<dbReference type="GO" id="GO:0003677">
    <property type="term" value="F:DNA binding"/>
    <property type="evidence" value="ECO:0007669"/>
    <property type="project" value="UniProtKB-KW"/>
</dbReference>
<dbReference type="PRINTS" id="PR00507">
    <property type="entry name" value="N12N6MTFRASE"/>
</dbReference>
<keyword evidence="5" id="KW-0808">Transferase</keyword>
<keyword evidence="5" id="KW-0489">Methyltransferase</keyword>
<dbReference type="GO" id="GO:0008170">
    <property type="term" value="F:N-methyltransferase activity"/>
    <property type="evidence" value="ECO:0007669"/>
    <property type="project" value="InterPro"/>
</dbReference>
<dbReference type="STRING" id="471852.Tcur_1917"/>
<dbReference type="RefSeq" id="WP_012852270.1">
    <property type="nucleotide sequence ID" value="NC_013510.1"/>
</dbReference>
<dbReference type="REBASE" id="22714">
    <property type="entry name" value="M.TcuORF1917P"/>
</dbReference>
<evidence type="ECO:0000259" key="4">
    <source>
        <dbReference type="Pfam" id="PF02384"/>
    </source>
</evidence>
<dbReference type="Pfam" id="PF02384">
    <property type="entry name" value="N6_Mtase"/>
    <property type="match status" value="1"/>
</dbReference>
<feature type="region of interest" description="Disordered" evidence="3">
    <location>
        <begin position="519"/>
        <end position="542"/>
    </location>
</feature>
<keyword evidence="6" id="KW-1185">Reference proteome</keyword>
<dbReference type="Gene3D" id="3.90.220.20">
    <property type="entry name" value="DNA methylase specificity domains"/>
    <property type="match status" value="1"/>
</dbReference>
<sequence length="673" mass="73062">MQDATVTAADIARLAGVGRAAVSNWRKRHDDFPQPVGGTATSPSFSLLEVQAWLRAQGKLAGAPADEQLWQELRRLADSTDELVDVLMFAGAFLLYLHRDRRGWRKLSRGTDEEIAAALPKAVRAAVADLPGERVLPAEPPSSCVTVAKGVAALARERGEQQAFEFLRERYLDLHKRRTQETPPQVVRLVAELAGPRIETVLDPTCGSGAFLAGMLAKGTRRRLLGQDVDEAVARLTAIWLALLDADADIRSGDSLRRDAFPGEQADLVVANPQFNDRNWGYDELTTDPRWEYGLPPRTESELAWVQHCLAHCRPGGLAVLLMPPAAASRRAGRRIRANLLRRGALRAVITLPLGAVPNTAVPLTVWVLRRPVPDERPPSQVLMVDTSRSGEGFVETAGRLWRRFTDDPEADLDEPGEGRAVRIIDLLDDEVDLTPARHISRPTAAPAIDRVVKLREELVRLLDELAGMVPPVEPAQPGSVSVVTVADLARLNLLEIRQASGRPSPEAAADRPVLTADDVVAGRPPTGGPDDQGLSGDQPVELRPGDVVVSTLLREAAATIVTEPGALLGRHLVLLRPDPARLDPDYLAGVLCTSANLRHHTSMSSGYRLDVRRAEIPLPSLEEQRRQGALFRRLRQIVAGLRRAGDLGAELARLIGDGLAEGTLRPVSAPGD</sequence>
<reference evidence="5 6" key="1">
    <citation type="journal article" date="2011" name="Stand. Genomic Sci.">
        <title>Complete genome sequence of Thermomonospora curvata type strain (B9).</title>
        <authorList>
            <person name="Chertkov O."/>
            <person name="Sikorski J."/>
            <person name="Nolan M."/>
            <person name="Lapidus A."/>
            <person name="Lucas S."/>
            <person name="Del Rio T.G."/>
            <person name="Tice H."/>
            <person name="Cheng J.F."/>
            <person name="Goodwin L."/>
            <person name="Pitluck S."/>
            <person name="Liolios K."/>
            <person name="Ivanova N."/>
            <person name="Mavromatis K."/>
            <person name="Mikhailova N."/>
            <person name="Ovchinnikova G."/>
            <person name="Pati A."/>
            <person name="Chen A."/>
            <person name="Palaniappan K."/>
            <person name="Djao O.D."/>
            <person name="Land M."/>
            <person name="Hauser L."/>
            <person name="Chang Y.J."/>
            <person name="Jeffries C.D."/>
            <person name="Brettin T."/>
            <person name="Han C."/>
            <person name="Detter J.C."/>
            <person name="Rohde M."/>
            <person name="Goker M."/>
            <person name="Woyke T."/>
            <person name="Bristow J."/>
            <person name="Eisen J.A."/>
            <person name="Markowitz V."/>
            <person name="Hugenholtz P."/>
            <person name="Klenk H.P."/>
            <person name="Kyrpides N.C."/>
        </authorList>
    </citation>
    <scope>NUCLEOTIDE SEQUENCE [LARGE SCALE GENOMIC DNA]</scope>
    <source>
        <strain evidence="6">ATCC 19995 / DSM 43183 / JCM 3096 / KCTC 9072 / NBRC 15933 / NCIMB 10081 / Henssen B9</strain>
    </source>
</reference>
<evidence type="ECO:0000256" key="1">
    <source>
        <dbReference type="ARBA" id="ARBA00022747"/>
    </source>
</evidence>
<dbReference type="SUPFAM" id="SSF116734">
    <property type="entry name" value="DNA methylase specificity domain"/>
    <property type="match status" value="1"/>
</dbReference>
<keyword evidence="2" id="KW-0238">DNA-binding</keyword>
<dbReference type="eggNOG" id="COG0286">
    <property type="taxonomic scope" value="Bacteria"/>
</dbReference>